<comment type="similarity">
    <text evidence="3">Belongs to the DapA family.</text>
</comment>
<dbReference type="RefSeq" id="XP_025369848.1">
    <property type="nucleotide sequence ID" value="XM_025515643.1"/>
</dbReference>
<protein>
    <submittedName>
        <fullName evidence="6">Aldolase</fullName>
    </submittedName>
</protein>
<keyword evidence="1 3" id="KW-0456">Lyase</keyword>
<dbReference type="GeneID" id="37037513"/>
<dbReference type="Proteomes" id="UP000245783">
    <property type="component" value="Unassembled WGS sequence"/>
</dbReference>
<dbReference type="AlphaFoldDB" id="A0A316W0Q6"/>
<dbReference type="STRING" id="1522189.A0A316W0Q6"/>
<dbReference type="PANTHER" id="PTHR12128:SF66">
    <property type="entry name" value="4-HYDROXY-2-OXOGLUTARATE ALDOLASE, MITOCHONDRIAL"/>
    <property type="match status" value="1"/>
</dbReference>
<feature type="binding site" evidence="5">
    <location>
        <position position="209"/>
    </location>
    <ligand>
        <name>pyruvate</name>
        <dbReference type="ChEBI" id="CHEBI:15361"/>
    </ligand>
</feature>
<dbReference type="Pfam" id="PF00701">
    <property type="entry name" value="DHDPS"/>
    <property type="match status" value="1"/>
</dbReference>
<proteinExistence type="inferred from homology"/>
<evidence type="ECO:0000313" key="7">
    <source>
        <dbReference type="Proteomes" id="UP000245783"/>
    </source>
</evidence>
<dbReference type="OrthoDB" id="191315at2759"/>
<evidence type="ECO:0000256" key="1">
    <source>
        <dbReference type="ARBA" id="ARBA00023239"/>
    </source>
</evidence>
<dbReference type="Gene3D" id="3.20.20.70">
    <property type="entry name" value="Aldolase class I"/>
    <property type="match status" value="1"/>
</dbReference>
<evidence type="ECO:0000256" key="2">
    <source>
        <dbReference type="ARBA" id="ARBA00023270"/>
    </source>
</evidence>
<evidence type="ECO:0000256" key="3">
    <source>
        <dbReference type="PIRNR" id="PIRNR001365"/>
    </source>
</evidence>
<dbReference type="GO" id="GO:0008840">
    <property type="term" value="F:4-hydroxy-tetrahydrodipicolinate synthase activity"/>
    <property type="evidence" value="ECO:0007669"/>
    <property type="project" value="TreeGrafter"/>
</dbReference>
<reference evidence="6 7" key="1">
    <citation type="journal article" date="2018" name="Mol. Biol. Evol.">
        <title>Broad Genomic Sampling Reveals a Smut Pathogenic Ancestry of the Fungal Clade Ustilaginomycotina.</title>
        <authorList>
            <person name="Kijpornyongpan T."/>
            <person name="Mondo S.J."/>
            <person name="Barry K."/>
            <person name="Sandor L."/>
            <person name="Lee J."/>
            <person name="Lipzen A."/>
            <person name="Pangilinan J."/>
            <person name="LaButti K."/>
            <person name="Hainaut M."/>
            <person name="Henrissat B."/>
            <person name="Grigoriev I.V."/>
            <person name="Spatafora J.W."/>
            <person name="Aime M.C."/>
        </authorList>
    </citation>
    <scope>NUCLEOTIDE SEQUENCE [LARGE SCALE GENOMIC DNA]</scope>
    <source>
        <strain evidence="6 7">MCA 4658</strain>
    </source>
</reference>
<dbReference type="InterPro" id="IPR013785">
    <property type="entry name" value="Aldolase_TIM"/>
</dbReference>
<keyword evidence="7" id="KW-1185">Reference proteome</keyword>
<feature type="active site" description="Proton donor/acceptor" evidence="4">
    <location>
        <position position="134"/>
    </location>
</feature>
<name>A0A316W0Q6_9BASI</name>
<evidence type="ECO:0000256" key="4">
    <source>
        <dbReference type="PIRSR" id="PIRSR001365-1"/>
    </source>
</evidence>
<dbReference type="InParanoid" id="A0A316W0Q6"/>
<dbReference type="SMART" id="SM01130">
    <property type="entry name" value="DHDPS"/>
    <property type="match status" value="1"/>
</dbReference>
<organism evidence="6 7">
    <name type="scientific">Ceraceosorus guamensis</name>
    <dbReference type="NCBI Taxonomy" id="1522189"/>
    <lineage>
        <taxon>Eukaryota</taxon>
        <taxon>Fungi</taxon>
        <taxon>Dikarya</taxon>
        <taxon>Basidiomycota</taxon>
        <taxon>Ustilaginomycotina</taxon>
        <taxon>Exobasidiomycetes</taxon>
        <taxon>Ceraceosorales</taxon>
        <taxon>Ceraceosoraceae</taxon>
        <taxon>Ceraceosorus</taxon>
    </lineage>
</organism>
<feature type="active site" description="Schiff-base intermediate with substrate" evidence="4">
    <location>
        <position position="163"/>
    </location>
</feature>
<dbReference type="InterPro" id="IPR020624">
    <property type="entry name" value="Schiff_base-form_aldolases_CS"/>
</dbReference>
<evidence type="ECO:0000313" key="6">
    <source>
        <dbReference type="EMBL" id="PWN42688.1"/>
    </source>
</evidence>
<keyword evidence="2" id="KW-0704">Schiff base</keyword>
<dbReference type="PANTHER" id="PTHR12128">
    <property type="entry name" value="DIHYDRODIPICOLINATE SYNTHASE"/>
    <property type="match status" value="1"/>
</dbReference>
<gene>
    <name evidence="6" type="ORF">IE81DRAFT_341251</name>
</gene>
<dbReference type="CDD" id="cd00408">
    <property type="entry name" value="DHDPS-like"/>
    <property type="match status" value="1"/>
</dbReference>
<dbReference type="SUPFAM" id="SSF51569">
    <property type="entry name" value="Aldolase"/>
    <property type="match status" value="1"/>
</dbReference>
<accession>A0A316W0Q6</accession>
<dbReference type="PROSITE" id="PS00665">
    <property type="entry name" value="DHDPS_1"/>
    <property type="match status" value="1"/>
</dbReference>
<evidence type="ECO:0000256" key="5">
    <source>
        <dbReference type="PIRSR" id="PIRSR001365-2"/>
    </source>
</evidence>
<dbReference type="PIRSF" id="PIRSF001365">
    <property type="entry name" value="DHDPS"/>
    <property type="match status" value="1"/>
</dbReference>
<dbReference type="InterPro" id="IPR002220">
    <property type="entry name" value="DapA-like"/>
</dbReference>
<sequence>MTYQIQPLPGGVYVPLVTPFTPSPEEDLDLEAFKKVALRVASAGCGLVVLGTGGEASHVTASERIRLTPIIAGTGTGSLYETKQLCKDAAAAGADAAIVLTPGFFAGAIAKDRTALKQYFHEIASASPIPVMVYNFPAVTAGIDLDSDLLEAIAEHPNIVGAKLTCGSIGKGARLASSAAAKSHKNFHVFPGLGDMLLPSMLVGMTGTIAGSGNIFPRLLVQTYKSAQEAVQSPSKETLSKAQELQALVSRADWAFMKGGIGGTKWVLRRYYDDVGEARRPLQPATQAVQDMLEKELRDALDWERKAEREAGVQIARE</sequence>
<dbReference type="EMBL" id="KZ819377">
    <property type="protein sequence ID" value="PWN42688.1"/>
    <property type="molecule type" value="Genomic_DNA"/>
</dbReference>